<reference evidence="2 3" key="1">
    <citation type="journal article" date="2005" name="PLoS Biol.">
        <title>The genomes of Oryza sativa: a history of duplications.</title>
        <authorList>
            <person name="Yu J."/>
            <person name="Wang J."/>
            <person name="Lin W."/>
            <person name="Li S."/>
            <person name="Li H."/>
            <person name="Zhou J."/>
            <person name="Ni P."/>
            <person name="Dong W."/>
            <person name="Hu S."/>
            <person name="Zeng C."/>
            <person name="Zhang J."/>
            <person name="Zhang Y."/>
            <person name="Li R."/>
            <person name="Xu Z."/>
            <person name="Li S."/>
            <person name="Li X."/>
            <person name="Zheng H."/>
            <person name="Cong L."/>
            <person name="Lin L."/>
            <person name="Yin J."/>
            <person name="Geng J."/>
            <person name="Li G."/>
            <person name="Shi J."/>
            <person name="Liu J."/>
            <person name="Lv H."/>
            <person name="Li J."/>
            <person name="Wang J."/>
            <person name="Deng Y."/>
            <person name="Ran L."/>
            <person name="Shi X."/>
            <person name="Wang X."/>
            <person name="Wu Q."/>
            <person name="Li C."/>
            <person name="Ren X."/>
            <person name="Wang J."/>
            <person name="Wang X."/>
            <person name="Li D."/>
            <person name="Liu D."/>
            <person name="Zhang X."/>
            <person name="Ji Z."/>
            <person name="Zhao W."/>
            <person name="Sun Y."/>
            <person name="Zhang Z."/>
            <person name="Bao J."/>
            <person name="Han Y."/>
            <person name="Dong L."/>
            <person name="Ji J."/>
            <person name="Chen P."/>
            <person name="Wu S."/>
            <person name="Liu J."/>
            <person name="Xiao Y."/>
            <person name="Bu D."/>
            <person name="Tan J."/>
            <person name="Yang L."/>
            <person name="Ye C."/>
            <person name="Zhang J."/>
            <person name="Xu J."/>
            <person name="Zhou Y."/>
            <person name="Yu Y."/>
            <person name="Zhang B."/>
            <person name="Zhuang S."/>
            <person name="Wei H."/>
            <person name="Liu B."/>
            <person name="Lei M."/>
            <person name="Yu H."/>
            <person name="Li Y."/>
            <person name="Xu H."/>
            <person name="Wei S."/>
            <person name="He X."/>
            <person name="Fang L."/>
            <person name="Zhang Z."/>
            <person name="Zhang Y."/>
            <person name="Huang X."/>
            <person name="Su Z."/>
            <person name="Tong W."/>
            <person name="Li J."/>
            <person name="Tong Z."/>
            <person name="Li S."/>
            <person name="Ye J."/>
            <person name="Wang L."/>
            <person name="Fang L."/>
            <person name="Lei T."/>
            <person name="Chen C."/>
            <person name="Chen H."/>
            <person name="Xu Z."/>
            <person name="Li H."/>
            <person name="Huang H."/>
            <person name="Zhang F."/>
            <person name="Xu H."/>
            <person name="Li N."/>
            <person name="Zhao C."/>
            <person name="Li S."/>
            <person name="Dong L."/>
            <person name="Huang Y."/>
            <person name="Li L."/>
            <person name="Xi Y."/>
            <person name="Qi Q."/>
            <person name="Li W."/>
            <person name="Zhang B."/>
            <person name="Hu W."/>
            <person name="Zhang Y."/>
            <person name="Tian X."/>
            <person name="Jiao Y."/>
            <person name="Liang X."/>
            <person name="Jin J."/>
            <person name="Gao L."/>
            <person name="Zheng W."/>
            <person name="Hao B."/>
            <person name="Liu S."/>
            <person name="Wang W."/>
            <person name="Yuan L."/>
            <person name="Cao M."/>
            <person name="McDermott J."/>
            <person name="Samudrala R."/>
            <person name="Wang J."/>
            <person name="Wong G.K."/>
            <person name="Yang H."/>
        </authorList>
    </citation>
    <scope>NUCLEOTIDE SEQUENCE [LARGE SCALE GENOMIC DNA]</scope>
    <source>
        <strain evidence="3">cv. 93-11</strain>
    </source>
</reference>
<dbReference type="Gramene" id="BGIOSGA030239-TA">
    <property type="protein sequence ID" value="BGIOSGA030239-PA"/>
    <property type="gene ID" value="BGIOSGA030239"/>
</dbReference>
<name>B8BCX3_ORYSI</name>
<dbReference type="HOGENOM" id="CLU_124679_0_0_1"/>
<dbReference type="AlphaFoldDB" id="B8BCX3"/>
<feature type="compositionally biased region" description="Basic residues" evidence="1">
    <location>
        <begin position="23"/>
        <end position="40"/>
    </location>
</feature>
<evidence type="ECO:0000313" key="2">
    <source>
        <dbReference type="EMBL" id="EEC84081.1"/>
    </source>
</evidence>
<organism evidence="2 3">
    <name type="scientific">Oryza sativa subsp. indica</name>
    <name type="common">Rice</name>
    <dbReference type="NCBI Taxonomy" id="39946"/>
    <lineage>
        <taxon>Eukaryota</taxon>
        <taxon>Viridiplantae</taxon>
        <taxon>Streptophyta</taxon>
        <taxon>Embryophyta</taxon>
        <taxon>Tracheophyta</taxon>
        <taxon>Spermatophyta</taxon>
        <taxon>Magnoliopsida</taxon>
        <taxon>Liliopsida</taxon>
        <taxon>Poales</taxon>
        <taxon>Poaceae</taxon>
        <taxon>BOP clade</taxon>
        <taxon>Oryzoideae</taxon>
        <taxon>Oryzeae</taxon>
        <taxon>Oryzinae</taxon>
        <taxon>Oryza</taxon>
        <taxon>Oryza sativa</taxon>
    </lineage>
</organism>
<protein>
    <submittedName>
        <fullName evidence="2">Uncharacterized protein</fullName>
    </submittedName>
</protein>
<proteinExistence type="predicted"/>
<sequence length="187" mass="20164">MLHHHSNSADMWGPCTDAPRRPTFVRRRPHHTQRQLHHAPRSPLRPPAAPLAPSRPPPPDVPLAPIRPPSIGRVSCAKPASISAARASCAEPASAAIGCATMRQAGLRPLLQKMLRRFDVAVCHALGKPSEAAMPPPTTDTVTNTSLSPPSPHIRLLPRLHCRRRRRLLSHGHHKPAAVAAAAATSH</sequence>
<dbReference type="Proteomes" id="UP000007015">
    <property type="component" value="Chromosome 9"/>
</dbReference>
<evidence type="ECO:0000256" key="1">
    <source>
        <dbReference type="SAM" id="MobiDB-lite"/>
    </source>
</evidence>
<feature type="compositionally biased region" description="Pro residues" evidence="1">
    <location>
        <begin position="43"/>
        <end position="66"/>
    </location>
</feature>
<dbReference type="EMBL" id="CM000134">
    <property type="protein sequence ID" value="EEC84081.1"/>
    <property type="molecule type" value="Genomic_DNA"/>
</dbReference>
<gene>
    <name evidence="2" type="ORF">OsI_30372</name>
</gene>
<accession>B8BCX3</accession>
<feature type="compositionally biased region" description="Polar residues" evidence="1">
    <location>
        <begin position="139"/>
        <end position="148"/>
    </location>
</feature>
<feature type="region of interest" description="Disordered" evidence="1">
    <location>
        <begin position="1"/>
        <end position="66"/>
    </location>
</feature>
<keyword evidence="3" id="KW-1185">Reference proteome</keyword>
<feature type="region of interest" description="Disordered" evidence="1">
    <location>
        <begin position="131"/>
        <end position="152"/>
    </location>
</feature>
<evidence type="ECO:0000313" key="3">
    <source>
        <dbReference type="Proteomes" id="UP000007015"/>
    </source>
</evidence>